<keyword evidence="3" id="KW-1185">Reference proteome</keyword>
<gene>
    <name evidence="2" type="primary">msrP</name>
    <name evidence="2" type="ORF">H6F41_00630</name>
</gene>
<keyword evidence="2" id="KW-0560">Oxidoreductase</keyword>
<dbReference type="Gene3D" id="3.90.420.10">
    <property type="entry name" value="Oxidoreductase, molybdopterin-binding domain"/>
    <property type="match status" value="1"/>
</dbReference>
<dbReference type="InterPro" id="IPR000572">
    <property type="entry name" value="OxRdtase_Mopterin-bd_dom"/>
</dbReference>
<proteinExistence type="predicted"/>
<comment type="caution">
    <text evidence="2">The sequence shown here is derived from an EMBL/GenBank/DDBJ whole genome shotgun (WGS) entry which is preliminary data.</text>
</comment>
<dbReference type="NCBIfam" id="NF003767">
    <property type="entry name" value="PRK05363.1"/>
    <property type="match status" value="1"/>
</dbReference>
<dbReference type="InterPro" id="IPR036374">
    <property type="entry name" value="OxRdtase_Mopterin-bd_sf"/>
</dbReference>
<organism evidence="2 3">
    <name type="scientific">Pseudanabaena mucicola FACHB-723</name>
    <dbReference type="NCBI Taxonomy" id="2692860"/>
    <lineage>
        <taxon>Bacteria</taxon>
        <taxon>Bacillati</taxon>
        <taxon>Cyanobacteriota</taxon>
        <taxon>Cyanophyceae</taxon>
        <taxon>Pseudanabaenales</taxon>
        <taxon>Pseudanabaenaceae</taxon>
        <taxon>Pseudanabaena</taxon>
    </lineage>
</organism>
<dbReference type="Pfam" id="PF00174">
    <property type="entry name" value="Oxidored_molyb"/>
    <property type="match status" value="1"/>
</dbReference>
<dbReference type="EMBL" id="JACJQB010000001">
    <property type="protein sequence ID" value="MBD2186645.1"/>
    <property type="molecule type" value="Genomic_DNA"/>
</dbReference>
<evidence type="ECO:0000313" key="2">
    <source>
        <dbReference type="EMBL" id="MBD2186645.1"/>
    </source>
</evidence>
<dbReference type="GO" id="GO:0016491">
    <property type="term" value="F:oxidoreductase activity"/>
    <property type="evidence" value="ECO:0007669"/>
    <property type="project" value="UniProtKB-KW"/>
</dbReference>
<dbReference type="PANTHER" id="PTHR43032:SF3">
    <property type="entry name" value="PROTEIN-METHIONINE-SULFOXIDE REDUCTASE CATALYTIC SUBUNIT MSRP"/>
    <property type="match status" value="1"/>
</dbReference>
<reference evidence="2 3" key="1">
    <citation type="journal article" date="2020" name="ISME J.">
        <title>Comparative genomics reveals insights into cyanobacterial evolution and habitat adaptation.</title>
        <authorList>
            <person name="Chen M.Y."/>
            <person name="Teng W.K."/>
            <person name="Zhao L."/>
            <person name="Hu C.X."/>
            <person name="Zhou Y.K."/>
            <person name="Han B.P."/>
            <person name="Song L.R."/>
            <person name="Shu W.S."/>
        </authorList>
    </citation>
    <scope>NUCLEOTIDE SEQUENCE [LARGE SCALE GENOMIC DNA]</scope>
    <source>
        <strain evidence="2 3">FACHB-723</strain>
    </source>
</reference>
<name>A0ABR7ZT80_9CYAN</name>
<dbReference type="SUPFAM" id="SSF56524">
    <property type="entry name" value="Oxidoreductase molybdopterin-binding domain"/>
    <property type="match status" value="1"/>
</dbReference>
<evidence type="ECO:0000313" key="3">
    <source>
        <dbReference type="Proteomes" id="UP000642094"/>
    </source>
</evidence>
<dbReference type="Proteomes" id="UP000642094">
    <property type="component" value="Unassembled WGS sequence"/>
</dbReference>
<evidence type="ECO:0000259" key="1">
    <source>
        <dbReference type="Pfam" id="PF00174"/>
    </source>
</evidence>
<accession>A0ABR7ZT80</accession>
<feature type="domain" description="Oxidoreductase molybdopterin-binding" evidence="1">
    <location>
        <begin position="108"/>
        <end position="267"/>
    </location>
</feature>
<dbReference type="PANTHER" id="PTHR43032">
    <property type="entry name" value="PROTEIN-METHIONINE-SULFOXIDE REDUCTASE"/>
    <property type="match status" value="1"/>
</dbReference>
<sequence>MTLIKILPDWFLPESQATSESVYLNRRRFLKKAGLGSLSIMGLLAGCQTPEEKQAMIKQKLLEERLKPFTASRNLSFTLDRPLTNEYSAAAYTNFYEFSADKEVWQYVKKFQPHPWTLEVSGLVAKPQKFAIEDLIAKMPIEERLYRHRCVEAWAMAVPWMGFPLKRLIDLVEPKANATHVKFTTFFKPEQARRQILQSEPWPYTEGLTMQEAINDLAFLAVGIYGHELPKQHGAPIRLVVPWKYGFKSIKSIVSIEFSDRKPATFWNTRIPEEYDFTANVNPNIPHPRWSQASERMLGTNERYATQIYNGYGDYVKSLY</sequence>
<protein>
    <submittedName>
        <fullName evidence="2">Protein-methionine-sulfoxide reductase catalytic subunit MsrP</fullName>
        <ecNumber evidence="2">1.8.5.-</ecNumber>
    </submittedName>
</protein>
<dbReference type="EC" id="1.8.5.-" evidence="2"/>
<dbReference type="RefSeq" id="WP_190401534.1">
    <property type="nucleotide sequence ID" value="NZ_JACJQB010000001.1"/>
</dbReference>